<evidence type="ECO:0000256" key="1">
    <source>
        <dbReference type="ARBA" id="ARBA00022676"/>
    </source>
</evidence>
<dbReference type="AlphaFoldDB" id="A0A5C5ZKK2"/>
<organism evidence="3 4">
    <name type="scientific">Neorhodopirellula pilleata</name>
    <dbReference type="NCBI Taxonomy" id="2714738"/>
    <lineage>
        <taxon>Bacteria</taxon>
        <taxon>Pseudomonadati</taxon>
        <taxon>Planctomycetota</taxon>
        <taxon>Planctomycetia</taxon>
        <taxon>Pirellulales</taxon>
        <taxon>Pirellulaceae</taxon>
        <taxon>Neorhodopirellula</taxon>
    </lineage>
</organism>
<accession>A0A5C5ZKK2</accession>
<keyword evidence="4" id="KW-1185">Reference proteome</keyword>
<dbReference type="PANTHER" id="PTHR34136">
    <property type="match status" value="1"/>
</dbReference>
<name>A0A5C5ZKK2_9BACT</name>
<dbReference type="NCBIfam" id="TIGR00696">
    <property type="entry name" value="wecG_tagA_cpsF"/>
    <property type="match status" value="1"/>
</dbReference>
<gene>
    <name evidence="3" type="primary">tagA_3</name>
    <name evidence="3" type="ORF">Pla100_58580</name>
</gene>
<dbReference type="Pfam" id="PF03808">
    <property type="entry name" value="Glyco_tran_WecG"/>
    <property type="match status" value="1"/>
</dbReference>
<keyword evidence="1 3" id="KW-0328">Glycosyltransferase</keyword>
<dbReference type="RefSeq" id="WP_146582293.1">
    <property type="nucleotide sequence ID" value="NZ_SJPM01000024.1"/>
</dbReference>
<evidence type="ECO:0000313" key="3">
    <source>
        <dbReference type="EMBL" id="TWT87909.1"/>
    </source>
</evidence>
<dbReference type="EMBL" id="SJPM01000024">
    <property type="protein sequence ID" value="TWT87909.1"/>
    <property type="molecule type" value="Genomic_DNA"/>
</dbReference>
<keyword evidence="2 3" id="KW-0808">Transferase</keyword>
<dbReference type="EC" id="2.4.1.187" evidence="3"/>
<evidence type="ECO:0000256" key="2">
    <source>
        <dbReference type="ARBA" id="ARBA00022679"/>
    </source>
</evidence>
<evidence type="ECO:0000313" key="4">
    <source>
        <dbReference type="Proteomes" id="UP000316213"/>
    </source>
</evidence>
<sequence>MNSAIDPTYTATAVPVVVPVVVPKAPVPNAPAPTSQPRRSEKPVASPVEYVAPAANSALSRSVRETVTIWNVPFDRLTLAESVDAIGELVRSGRSSYVITANVNYCMLHDRDAVVRQITYDADLILADGQPIVWRSLLEHNPLPERVAGSEMIFHLCERAAKKGWRVYFLGGAEGVADSCARRLQELYPGLVIAGSHCPPFRKLSKQEHAEQLAMIRNAKPDLLLVAFGQPKGEKWIHQNRRLLGPACCIQLGASFDFIVGTATRAPEIYQRFGMEWAYRMLSDPTRLIPRYASNAWFLAKSLIGDWQQTVKRWGMCP</sequence>
<dbReference type="Proteomes" id="UP000316213">
    <property type="component" value="Unassembled WGS sequence"/>
</dbReference>
<dbReference type="PANTHER" id="PTHR34136:SF1">
    <property type="entry name" value="UDP-N-ACETYL-D-MANNOSAMINURONIC ACID TRANSFERASE"/>
    <property type="match status" value="1"/>
</dbReference>
<dbReference type="CDD" id="cd06533">
    <property type="entry name" value="Glyco_transf_WecG_TagA"/>
    <property type="match status" value="1"/>
</dbReference>
<dbReference type="InterPro" id="IPR004629">
    <property type="entry name" value="WecG_TagA_CpsF"/>
</dbReference>
<proteinExistence type="predicted"/>
<protein>
    <submittedName>
        <fullName evidence="3">Putative N-acetylmannosaminyltransferase</fullName>
        <ecNumber evidence="3">2.4.1.187</ecNumber>
    </submittedName>
</protein>
<reference evidence="3 4" key="1">
    <citation type="submission" date="2019-02" db="EMBL/GenBank/DDBJ databases">
        <title>Deep-cultivation of Planctomycetes and their phenomic and genomic characterization uncovers novel biology.</title>
        <authorList>
            <person name="Wiegand S."/>
            <person name="Jogler M."/>
            <person name="Boedeker C."/>
            <person name="Pinto D."/>
            <person name="Vollmers J."/>
            <person name="Rivas-Marin E."/>
            <person name="Kohn T."/>
            <person name="Peeters S.H."/>
            <person name="Heuer A."/>
            <person name="Rast P."/>
            <person name="Oberbeckmann S."/>
            <person name="Bunk B."/>
            <person name="Jeske O."/>
            <person name="Meyerdierks A."/>
            <person name="Storesund J.E."/>
            <person name="Kallscheuer N."/>
            <person name="Luecker S."/>
            <person name="Lage O.M."/>
            <person name="Pohl T."/>
            <person name="Merkel B.J."/>
            <person name="Hornburger P."/>
            <person name="Mueller R.-W."/>
            <person name="Bruemmer F."/>
            <person name="Labrenz M."/>
            <person name="Spormann A.M."/>
            <person name="Op Den Camp H."/>
            <person name="Overmann J."/>
            <person name="Amann R."/>
            <person name="Jetten M.S.M."/>
            <person name="Mascher T."/>
            <person name="Medema M.H."/>
            <person name="Devos D.P."/>
            <person name="Kaster A.-K."/>
            <person name="Ovreas L."/>
            <person name="Rohde M."/>
            <person name="Galperin M.Y."/>
            <person name="Jogler C."/>
        </authorList>
    </citation>
    <scope>NUCLEOTIDE SEQUENCE [LARGE SCALE GENOMIC DNA]</scope>
    <source>
        <strain evidence="3 4">Pla100</strain>
    </source>
</reference>
<comment type="caution">
    <text evidence="3">The sequence shown here is derived from an EMBL/GenBank/DDBJ whole genome shotgun (WGS) entry which is preliminary data.</text>
</comment>
<dbReference type="GO" id="GO:0047244">
    <property type="term" value="F:N-acetylglucosaminyldiphosphoundecaprenol N-acetyl-beta-D-mannosaminyltransferase activity"/>
    <property type="evidence" value="ECO:0007669"/>
    <property type="project" value="UniProtKB-EC"/>
</dbReference>
<dbReference type="OrthoDB" id="9771846at2"/>